<dbReference type="SUPFAM" id="SSF53335">
    <property type="entry name" value="S-adenosyl-L-methionine-dependent methyltransferases"/>
    <property type="match status" value="1"/>
</dbReference>
<dbReference type="InterPro" id="IPR029063">
    <property type="entry name" value="SAM-dependent_MTases_sf"/>
</dbReference>
<keyword evidence="3" id="KW-1185">Reference proteome</keyword>
<dbReference type="AlphaFoldDB" id="A0A8J3MWH5"/>
<dbReference type="Gene3D" id="3.40.50.150">
    <property type="entry name" value="Vaccinia Virus protein VP39"/>
    <property type="match status" value="1"/>
</dbReference>
<dbReference type="Proteomes" id="UP000612362">
    <property type="component" value="Unassembled WGS sequence"/>
</dbReference>
<dbReference type="Pfam" id="PF08241">
    <property type="entry name" value="Methyltransf_11"/>
    <property type="match status" value="1"/>
</dbReference>
<dbReference type="GO" id="GO:0008757">
    <property type="term" value="F:S-adenosylmethionine-dependent methyltransferase activity"/>
    <property type="evidence" value="ECO:0007669"/>
    <property type="project" value="InterPro"/>
</dbReference>
<comment type="caution">
    <text evidence="2">The sequence shown here is derived from an EMBL/GenBank/DDBJ whole genome shotgun (WGS) entry which is preliminary data.</text>
</comment>
<dbReference type="EMBL" id="BNJF01000004">
    <property type="protein sequence ID" value="GHO48658.1"/>
    <property type="molecule type" value="Genomic_DNA"/>
</dbReference>
<feature type="domain" description="Methyltransferase type 11" evidence="1">
    <location>
        <begin position="6"/>
        <end position="41"/>
    </location>
</feature>
<evidence type="ECO:0000313" key="3">
    <source>
        <dbReference type="Proteomes" id="UP000612362"/>
    </source>
</evidence>
<dbReference type="InterPro" id="IPR013216">
    <property type="entry name" value="Methyltransf_11"/>
</dbReference>
<evidence type="ECO:0000313" key="2">
    <source>
        <dbReference type="EMBL" id="GHO48658.1"/>
    </source>
</evidence>
<gene>
    <name evidence="2" type="ORF">KSX_68210</name>
</gene>
<proteinExistence type="predicted"/>
<accession>A0A8J3MWH5</accession>
<sequence length="139" mass="15463">MRYSFDEQFDFISATASLHHMLFEQALEKMASLLRPGGTLAVLGLFREVSLADRGIALVAIPVNIYYARSRGWSESGAPIKPANMTLQEIRKTASSHLPDAHLRRLLLWRYLLNMAEAANIGCGVPDASMVSLWRAMSL</sequence>
<reference evidence="2" key="1">
    <citation type="submission" date="2020-10" db="EMBL/GenBank/DDBJ databases">
        <title>Taxonomic study of unclassified bacteria belonging to the class Ktedonobacteria.</title>
        <authorList>
            <person name="Yabe S."/>
            <person name="Wang C.M."/>
            <person name="Zheng Y."/>
            <person name="Sakai Y."/>
            <person name="Cavaletti L."/>
            <person name="Monciardini P."/>
            <person name="Donadio S."/>
        </authorList>
    </citation>
    <scope>NUCLEOTIDE SEQUENCE</scope>
    <source>
        <strain evidence="2">SOSP1-1</strain>
    </source>
</reference>
<name>A0A8J3MWH5_9CHLR</name>
<protein>
    <recommendedName>
        <fullName evidence="1">Methyltransferase type 11 domain-containing protein</fullName>
    </recommendedName>
</protein>
<organism evidence="2 3">
    <name type="scientific">Ktedonospora formicarum</name>
    <dbReference type="NCBI Taxonomy" id="2778364"/>
    <lineage>
        <taxon>Bacteria</taxon>
        <taxon>Bacillati</taxon>
        <taxon>Chloroflexota</taxon>
        <taxon>Ktedonobacteria</taxon>
        <taxon>Ktedonobacterales</taxon>
        <taxon>Ktedonobacteraceae</taxon>
        <taxon>Ktedonospora</taxon>
    </lineage>
</organism>
<evidence type="ECO:0000259" key="1">
    <source>
        <dbReference type="Pfam" id="PF08241"/>
    </source>
</evidence>
<dbReference type="CDD" id="cd02440">
    <property type="entry name" value="AdoMet_MTases"/>
    <property type="match status" value="1"/>
</dbReference>